<dbReference type="InterPro" id="IPR008851">
    <property type="entry name" value="TFIIF-alpha"/>
</dbReference>
<gene>
    <name evidence="8" type="ORF">K470DRAFT_258454</name>
</gene>
<dbReference type="OrthoDB" id="76676at2759"/>
<feature type="compositionally biased region" description="Basic and acidic residues" evidence="7">
    <location>
        <begin position="334"/>
        <end position="344"/>
    </location>
</feature>
<feature type="compositionally biased region" description="Polar residues" evidence="7">
    <location>
        <begin position="538"/>
        <end position="547"/>
    </location>
</feature>
<feature type="compositionally biased region" description="Acidic residues" evidence="7">
    <location>
        <begin position="316"/>
        <end position="333"/>
    </location>
</feature>
<keyword evidence="5" id="KW-0804">Transcription</keyword>
<feature type="compositionally biased region" description="Basic residues" evidence="7">
    <location>
        <begin position="156"/>
        <end position="166"/>
    </location>
</feature>
<dbReference type="SUPFAM" id="SSF50916">
    <property type="entry name" value="Rap30/74 interaction domains"/>
    <property type="match status" value="1"/>
</dbReference>
<dbReference type="GO" id="GO:0001096">
    <property type="term" value="F:TFIIF-class transcription factor complex binding"/>
    <property type="evidence" value="ECO:0007669"/>
    <property type="project" value="TreeGrafter"/>
</dbReference>
<evidence type="ECO:0000256" key="4">
    <source>
        <dbReference type="ARBA" id="ARBA00023125"/>
    </source>
</evidence>
<feature type="compositionally biased region" description="Basic and acidic residues" evidence="7">
    <location>
        <begin position="278"/>
        <end position="315"/>
    </location>
</feature>
<reference evidence="8" key="1">
    <citation type="journal article" date="2020" name="Stud. Mycol.">
        <title>101 Dothideomycetes genomes: a test case for predicting lifestyles and emergence of pathogens.</title>
        <authorList>
            <person name="Haridas S."/>
            <person name="Albert R."/>
            <person name="Binder M."/>
            <person name="Bloem J."/>
            <person name="Labutti K."/>
            <person name="Salamov A."/>
            <person name="Andreopoulos B."/>
            <person name="Baker S."/>
            <person name="Barry K."/>
            <person name="Bills G."/>
            <person name="Bluhm B."/>
            <person name="Cannon C."/>
            <person name="Castanera R."/>
            <person name="Culley D."/>
            <person name="Daum C."/>
            <person name="Ezra D."/>
            <person name="Gonzalez J."/>
            <person name="Henrissat B."/>
            <person name="Kuo A."/>
            <person name="Liang C."/>
            <person name="Lipzen A."/>
            <person name="Lutzoni F."/>
            <person name="Magnuson J."/>
            <person name="Mondo S."/>
            <person name="Nolan M."/>
            <person name="Ohm R."/>
            <person name="Pangilinan J."/>
            <person name="Park H.-J."/>
            <person name="Ramirez L."/>
            <person name="Alfaro M."/>
            <person name="Sun H."/>
            <person name="Tritt A."/>
            <person name="Yoshinaga Y."/>
            <person name="Zwiers L.-H."/>
            <person name="Turgeon B."/>
            <person name="Goodwin S."/>
            <person name="Spatafora J."/>
            <person name="Crous P."/>
            <person name="Grigoriev I."/>
        </authorList>
    </citation>
    <scope>NUCLEOTIDE SEQUENCE</scope>
    <source>
        <strain evidence="8">CBS 480.64</strain>
    </source>
</reference>
<evidence type="ECO:0000313" key="9">
    <source>
        <dbReference type="Proteomes" id="UP000799421"/>
    </source>
</evidence>
<evidence type="ECO:0000313" key="8">
    <source>
        <dbReference type="EMBL" id="KAF2859931.1"/>
    </source>
</evidence>
<proteinExistence type="inferred from homology"/>
<feature type="compositionally biased region" description="Basic and acidic residues" evidence="7">
    <location>
        <begin position="44"/>
        <end position="55"/>
    </location>
</feature>
<protein>
    <submittedName>
        <fullName evidence="8">Uncharacterized protein</fullName>
    </submittedName>
</protein>
<keyword evidence="3" id="KW-0805">Transcription regulation</keyword>
<feature type="compositionally biased region" description="Basic and acidic residues" evidence="7">
    <location>
        <begin position="436"/>
        <end position="451"/>
    </location>
</feature>
<feature type="region of interest" description="Disordered" evidence="7">
    <location>
        <begin position="112"/>
        <end position="177"/>
    </location>
</feature>
<comment type="similarity">
    <text evidence="2">Belongs to the TFIIF alpha subunit family.</text>
</comment>
<dbReference type="PANTHER" id="PTHR13011:SF0">
    <property type="entry name" value="GENERAL TRANSCRIPTION FACTOR IIF SUBUNIT 1"/>
    <property type="match status" value="1"/>
</dbReference>
<keyword evidence="9" id="KW-1185">Reference proteome</keyword>
<accession>A0A6A7BXI7</accession>
<dbReference type="PANTHER" id="PTHR13011">
    <property type="entry name" value="TFIIF-ALPHA"/>
    <property type="match status" value="1"/>
</dbReference>
<evidence type="ECO:0000256" key="6">
    <source>
        <dbReference type="ARBA" id="ARBA00023242"/>
    </source>
</evidence>
<feature type="compositionally biased region" description="Polar residues" evidence="7">
    <location>
        <begin position="426"/>
        <end position="435"/>
    </location>
</feature>
<feature type="compositionally biased region" description="Basic and acidic residues" evidence="7">
    <location>
        <begin position="133"/>
        <end position="142"/>
    </location>
</feature>
<dbReference type="GO" id="GO:0005674">
    <property type="term" value="C:transcription factor TFIIF complex"/>
    <property type="evidence" value="ECO:0007669"/>
    <property type="project" value="TreeGrafter"/>
</dbReference>
<evidence type="ECO:0000256" key="3">
    <source>
        <dbReference type="ARBA" id="ARBA00023015"/>
    </source>
</evidence>
<name>A0A6A7BXI7_9PEZI</name>
<feature type="compositionally biased region" description="Acidic residues" evidence="7">
    <location>
        <begin position="394"/>
        <end position="409"/>
    </location>
</feature>
<dbReference type="GO" id="GO:0003677">
    <property type="term" value="F:DNA binding"/>
    <property type="evidence" value="ECO:0007669"/>
    <property type="project" value="UniProtKB-KW"/>
</dbReference>
<keyword evidence="4" id="KW-0238">DNA-binding</keyword>
<dbReference type="Proteomes" id="UP000799421">
    <property type="component" value="Unassembled WGS sequence"/>
</dbReference>
<feature type="region of interest" description="Disordered" evidence="7">
    <location>
        <begin position="1"/>
        <end position="56"/>
    </location>
</feature>
<evidence type="ECO:0000256" key="5">
    <source>
        <dbReference type="ARBA" id="ARBA00023163"/>
    </source>
</evidence>
<keyword evidence="6" id="KW-0539">Nucleus</keyword>
<feature type="compositionally biased region" description="Basic residues" evidence="7">
    <location>
        <begin position="376"/>
        <end position="385"/>
    </location>
</feature>
<feature type="compositionally biased region" description="Basic and acidic residues" evidence="7">
    <location>
        <begin position="353"/>
        <end position="375"/>
    </location>
</feature>
<comment type="subcellular location">
    <subcellularLocation>
        <location evidence="1">Nucleus</location>
    </subcellularLocation>
</comment>
<sequence>MLKPALGPDKSGCVRKKASKPSIFTPKKKTPPADAVRRPAIPKPRTEVEEKKTDEVNPEEWTSFEIFIDKSAASAGMRFHALKFQTTQKGKDGKPLVINPYDPSQFMRPVHLFRKLDQDKDGRDGSDTAAGEGEAKPSEQDLQRSANMAMIAPGGKPRKVGSKKNQSKNVEDIFYNDADPEKARKHKLRYEESRPWHMEDFNRTQKWASSYEEPMSKSSVLFEVSGGGFNIIPVEKWYKMTRQDRVQALSAERIEKIMQSKDKAPRWILKNQDEEADRRRRAIKRDSDDEDVRGMVEKADYRADVDELDFETKDEFQDDDEGQLFGETEEEFKDIERRLREEQRQANLAGTGIKDEDRDWDEEERKAQAEEEETRRRQRKLRRRLMKEEKREEYESDSDLGLDDSEFDSDSSLSDTSSKRNERGTSTKGANTPASRSEKKVTVKSLKRDADASELSGNEGSRKTKRSRLTGGEESPTASDVEPSRLGRPVKTAVGKTSLSASTRSTPKPSSRAHSPANSRGAPSPIATQSFPGKGTDTPMSPGNAQTLPTADEIRRAIPPGGLKIADVVAMFRSRFTSDRMSEFIALVRKTCKQDPQTKLIVRK</sequence>
<dbReference type="GO" id="GO:0032968">
    <property type="term" value="P:positive regulation of transcription elongation by RNA polymerase II"/>
    <property type="evidence" value="ECO:0007669"/>
    <property type="project" value="InterPro"/>
</dbReference>
<dbReference type="AlphaFoldDB" id="A0A6A7BXI7"/>
<evidence type="ECO:0000256" key="7">
    <source>
        <dbReference type="SAM" id="MobiDB-lite"/>
    </source>
</evidence>
<dbReference type="GO" id="GO:0016251">
    <property type="term" value="F:RNA polymerase II general transcription initiation factor activity"/>
    <property type="evidence" value="ECO:0007669"/>
    <property type="project" value="TreeGrafter"/>
</dbReference>
<organism evidence="8 9">
    <name type="scientific">Piedraia hortae CBS 480.64</name>
    <dbReference type="NCBI Taxonomy" id="1314780"/>
    <lineage>
        <taxon>Eukaryota</taxon>
        <taxon>Fungi</taxon>
        <taxon>Dikarya</taxon>
        <taxon>Ascomycota</taxon>
        <taxon>Pezizomycotina</taxon>
        <taxon>Dothideomycetes</taxon>
        <taxon>Dothideomycetidae</taxon>
        <taxon>Capnodiales</taxon>
        <taxon>Piedraiaceae</taxon>
        <taxon>Piedraia</taxon>
    </lineage>
</organism>
<dbReference type="InterPro" id="IPR011039">
    <property type="entry name" value="TFIIF_interaction"/>
</dbReference>
<feature type="compositionally biased region" description="Basic and acidic residues" evidence="7">
    <location>
        <begin position="114"/>
        <end position="126"/>
    </location>
</feature>
<evidence type="ECO:0000256" key="1">
    <source>
        <dbReference type="ARBA" id="ARBA00004123"/>
    </source>
</evidence>
<feature type="compositionally biased region" description="Polar residues" evidence="7">
    <location>
        <begin position="495"/>
        <end position="518"/>
    </location>
</feature>
<dbReference type="GO" id="GO:0006367">
    <property type="term" value="P:transcription initiation at RNA polymerase II promoter"/>
    <property type="evidence" value="ECO:0007669"/>
    <property type="project" value="InterPro"/>
</dbReference>
<feature type="region of interest" description="Disordered" evidence="7">
    <location>
        <begin position="278"/>
        <end position="547"/>
    </location>
</feature>
<dbReference type="EMBL" id="MU005987">
    <property type="protein sequence ID" value="KAF2859931.1"/>
    <property type="molecule type" value="Genomic_DNA"/>
</dbReference>
<evidence type="ECO:0000256" key="2">
    <source>
        <dbReference type="ARBA" id="ARBA00005249"/>
    </source>
</evidence>